<organism evidence="2 3">
    <name type="scientific">Asterophora parasitica</name>
    <dbReference type="NCBI Taxonomy" id="117018"/>
    <lineage>
        <taxon>Eukaryota</taxon>
        <taxon>Fungi</taxon>
        <taxon>Dikarya</taxon>
        <taxon>Basidiomycota</taxon>
        <taxon>Agaricomycotina</taxon>
        <taxon>Agaricomycetes</taxon>
        <taxon>Agaricomycetidae</taxon>
        <taxon>Agaricales</taxon>
        <taxon>Tricholomatineae</taxon>
        <taxon>Lyophyllaceae</taxon>
        <taxon>Asterophora</taxon>
    </lineage>
</organism>
<gene>
    <name evidence="2" type="ORF">DXG03_001683</name>
</gene>
<keyword evidence="3" id="KW-1185">Reference proteome</keyword>
<sequence length="647" mass="70805">MSPSKHARTSLAPPSSKRCGLLLALTQPIVLSRLLSFLDWSAAHALLDVSSHLRSFFRQSSLRDVILARFVPAYEASRDPTVNPDPLVPISIHQLHIFLISQTFPVHRYPTNALRTLFSFLPLDHESEPLASLTEAHSRFVLLVQSAIHASPTFALPSEPTHAHLFEKLSSTLPELTSPAPLSYAASSPPVASLSPQRLCHHNSSSKSKLTPPSGAMRRLRIFRSRAPPPPAPLVEPHVLKHYTSFWRRSVKPRSLESYAQSDSENDLVPPRRQYVPSPPTSATSKSTSQSSLSRSSTPTPPTSNASTSASPSRSRFPMFTPPPHDFASAASPTRAPILRVFAPCGSPIPNPQTIIRCEEQLMNTGLWSHMSVGDIIVNLGHVPLSDSLDAPPKLNSNSSFSSTESHDRRRSLPARPQSVAAPAPAPTDNWLVFNGSVLVPFSATASAPVPVHDALTLPSPFYYTHILPRLANPVYTLRRMPRFTAACPSPVRPNLSSNPYIERQQPVSAADIQMRLVHLPTYVATAHGNGAALVRRYKCLAKVFVRHTPLPSGEMEPELGAGWEGEWVLEGDGTKEGRAALMDWLVGRGASQGRSSGKGKGVEEEEWEWDWELVRERSGKGRIWMKLLSARRSGEEALADVESLGA</sequence>
<dbReference type="Proteomes" id="UP000775547">
    <property type="component" value="Unassembled WGS sequence"/>
</dbReference>
<feature type="compositionally biased region" description="Low complexity" evidence="1">
    <location>
        <begin position="281"/>
        <end position="316"/>
    </location>
</feature>
<dbReference type="EMBL" id="JABCKV010000014">
    <property type="protein sequence ID" value="KAG5646960.1"/>
    <property type="molecule type" value="Genomic_DNA"/>
</dbReference>
<dbReference type="AlphaFoldDB" id="A0A9P7GGL1"/>
<evidence type="ECO:0000256" key="1">
    <source>
        <dbReference type="SAM" id="MobiDB-lite"/>
    </source>
</evidence>
<feature type="region of interest" description="Disordered" evidence="1">
    <location>
        <begin position="258"/>
        <end position="331"/>
    </location>
</feature>
<evidence type="ECO:0000313" key="2">
    <source>
        <dbReference type="EMBL" id="KAG5646960.1"/>
    </source>
</evidence>
<proteinExistence type="predicted"/>
<feature type="region of interest" description="Disordered" evidence="1">
    <location>
        <begin position="195"/>
        <end position="215"/>
    </location>
</feature>
<dbReference type="OrthoDB" id="3269821at2759"/>
<protein>
    <submittedName>
        <fullName evidence="2">Uncharacterized protein</fullName>
    </submittedName>
</protein>
<feature type="region of interest" description="Disordered" evidence="1">
    <location>
        <begin position="394"/>
        <end position="423"/>
    </location>
</feature>
<feature type="compositionally biased region" description="Polar residues" evidence="1">
    <location>
        <begin position="202"/>
        <end position="211"/>
    </location>
</feature>
<reference evidence="2" key="2">
    <citation type="submission" date="2021-10" db="EMBL/GenBank/DDBJ databases">
        <title>Phylogenomics reveals ancestral predisposition of the termite-cultivated fungus Termitomyces towards a domesticated lifestyle.</title>
        <authorList>
            <person name="Auxier B."/>
            <person name="Grum-Grzhimaylo A."/>
            <person name="Cardenas M.E."/>
            <person name="Lodge J.D."/>
            <person name="Laessoe T."/>
            <person name="Pedersen O."/>
            <person name="Smith M.E."/>
            <person name="Kuyper T.W."/>
            <person name="Franco-Molano E.A."/>
            <person name="Baroni T.J."/>
            <person name="Aanen D.K."/>
        </authorList>
    </citation>
    <scope>NUCLEOTIDE SEQUENCE</scope>
    <source>
        <strain evidence="2">AP01</strain>
        <tissue evidence="2">Mycelium</tissue>
    </source>
</reference>
<accession>A0A9P7GGL1</accession>
<comment type="caution">
    <text evidence="2">The sequence shown here is derived from an EMBL/GenBank/DDBJ whole genome shotgun (WGS) entry which is preliminary data.</text>
</comment>
<reference evidence="2" key="1">
    <citation type="submission" date="2020-07" db="EMBL/GenBank/DDBJ databases">
        <authorList>
            <person name="Nieuwenhuis M."/>
            <person name="Van De Peppel L.J.J."/>
        </authorList>
    </citation>
    <scope>NUCLEOTIDE SEQUENCE</scope>
    <source>
        <strain evidence="2">AP01</strain>
        <tissue evidence="2">Mycelium</tissue>
    </source>
</reference>
<name>A0A9P7GGL1_9AGAR</name>
<evidence type="ECO:0000313" key="3">
    <source>
        <dbReference type="Proteomes" id="UP000775547"/>
    </source>
</evidence>